<feature type="chain" id="PRO_5047520268" evidence="1">
    <location>
        <begin position="17"/>
        <end position="70"/>
    </location>
</feature>
<reference evidence="2 3" key="1">
    <citation type="journal article" date="2021" name="Nat. Commun.">
        <title>Genetic determinants of endophytism in the Arabidopsis root mycobiome.</title>
        <authorList>
            <person name="Mesny F."/>
            <person name="Miyauchi S."/>
            <person name="Thiergart T."/>
            <person name="Pickel B."/>
            <person name="Atanasova L."/>
            <person name="Karlsson M."/>
            <person name="Huettel B."/>
            <person name="Barry K.W."/>
            <person name="Haridas S."/>
            <person name="Chen C."/>
            <person name="Bauer D."/>
            <person name="Andreopoulos W."/>
            <person name="Pangilinan J."/>
            <person name="LaButti K."/>
            <person name="Riley R."/>
            <person name="Lipzen A."/>
            <person name="Clum A."/>
            <person name="Drula E."/>
            <person name="Henrissat B."/>
            <person name="Kohler A."/>
            <person name="Grigoriev I.V."/>
            <person name="Martin F.M."/>
            <person name="Hacquard S."/>
        </authorList>
    </citation>
    <scope>NUCLEOTIDE SEQUENCE [LARGE SCALE GENOMIC DNA]</scope>
    <source>
        <strain evidence="2 3">MPI-SDFR-AT-0080</strain>
    </source>
</reference>
<protein>
    <submittedName>
        <fullName evidence="2">Uncharacterized protein</fullName>
    </submittedName>
</protein>
<evidence type="ECO:0000313" key="3">
    <source>
        <dbReference type="Proteomes" id="UP000774617"/>
    </source>
</evidence>
<dbReference type="EMBL" id="JAGTJR010000017">
    <property type="protein sequence ID" value="KAH7046810.1"/>
    <property type="molecule type" value="Genomic_DNA"/>
</dbReference>
<gene>
    <name evidence="2" type="ORF">B0J12DRAFT_668546</name>
</gene>
<accession>A0ABQ8GA30</accession>
<comment type="caution">
    <text evidence="2">The sequence shown here is derived from an EMBL/GenBank/DDBJ whole genome shotgun (WGS) entry which is preliminary data.</text>
</comment>
<proteinExistence type="predicted"/>
<sequence length="70" mass="7478">MKFVALLGYLFLGTAAAVCGSTGVCSGCAQADEYNKCNMCQTKDDRPANADNCISFGVESQTGVYFWCCK</sequence>
<feature type="signal peptide" evidence="1">
    <location>
        <begin position="1"/>
        <end position="16"/>
    </location>
</feature>
<evidence type="ECO:0000313" key="2">
    <source>
        <dbReference type="EMBL" id="KAH7046810.1"/>
    </source>
</evidence>
<dbReference type="Proteomes" id="UP000774617">
    <property type="component" value="Unassembled WGS sequence"/>
</dbReference>
<keyword evidence="1" id="KW-0732">Signal</keyword>
<evidence type="ECO:0000256" key="1">
    <source>
        <dbReference type="SAM" id="SignalP"/>
    </source>
</evidence>
<keyword evidence="3" id="KW-1185">Reference proteome</keyword>
<name>A0ABQ8GA30_9PEZI</name>
<organism evidence="2 3">
    <name type="scientific">Macrophomina phaseolina</name>
    <dbReference type="NCBI Taxonomy" id="35725"/>
    <lineage>
        <taxon>Eukaryota</taxon>
        <taxon>Fungi</taxon>
        <taxon>Dikarya</taxon>
        <taxon>Ascomycota</taxon>
        <taxon>Pezizomycotina</taxon>
        <taxon>Dothideomycetes</taxon>
        <taxon>Dothideomycetes incertae sedis</taxon>
        <taxon>Botryosphaeriales</taxon>
        <taxon>Botryosphaeriaceae</taxon>
        <taxon>Macrophomina</taxon>
    </lineage>
</organism>